<reference evidence="2" key="1">
    <citation type="journal article" date="2019" name="PLoS Negl. Trop. Dis.">
        <title>Revisiting the worldwide diversity of Leptospira species in the environment.</title>
        <authorList>
            <person name="Vincent A.T."/>
            <person name="Schiettekatte O."/>
            <person name="Bourhy P."/>
            <person name="Veyrier F.J."/>
            <person name="Picardeau M."/>
        </authorList>
    </citation>
    <scope>NUCLEOTIDE SEQUENCE [LARGE SCALE GENOMIC DNA]</scope>
    <source>
        <strain evidence="2">SSW15</strain>
    </source>
</reference>
<dbReference type="AlphaFoldDB" id="A0A4V3JDI5"/>
<dbReference type="OrthoDB" id="330647at2"/>
<evidence type="ECO:0000313" key="2">
    <source>
        <dbReference type="EMBL" id="TGK10079.1"/>
    </source>
</evidence>
<gene>
    <name evidence="2" type="ORF">EHO60_12075</name>
</gene>
<evidence type="ECO:0000313" key="3">
    <source>
        <dbReference type="Proteomes" id="UP000298458"/>
    </source>
</evidence>
<organism evidence="2 3">
    <name type="scientific">Leptospira fletcheri</name>
    <dbReference type="NCBI Taxonomy" id="2484981"/>
    <lineage>
        <taxon>Bacteria</taxon>
        <taxon>Pseudomonadati</taxon>
        <taxon>Spirochaetota</taxon>
        <taxon>Spirochaetia</taxon>
        <taxon>Leptospirales</taxon>
        <taxon>Leptospiraceae</taxon>
        <taxon>Leptospira</taxon>
    </lineage>
</organism>
<dbReference type="Proteomes" id="UP000298458">
    <property type="component" value="Unassembled WGS sequence"/>
</dbReference>
<protein>
    <submittedName>
        <fullName evidence="2">TIGR04452 family lipoprotein</fullName>
    </submittedName>
</protein>
<dbReference type="RefSeq" id="WP_135768440.1">
    <property type="nucleotide sequence ID" value="NZ_RQET01000008.1"/>
</dbReference>
<dbReference type="NCBIfam" id="TIGR04452">
    <property type="entry name" value="Lepto_Lipo_YY_C"/>
    <property type="match status" value="1"/>
</dbReference>
<dbReference type="InterPro" id="IPR031030">
    <property type="entry name" value="Lepto_Lipo_YY_C"/>
</dbReference>
<evidence type="ECO:0000256" key="1">
    <source>
        <dbReference type="SAM" id="SignalP"/>
    </source>
</evidence>
<name>A0A4V3JDI5_9LEPT</name>
<keyword evidence="3" id="KW-1185">Reference proteome</keyword>
<keyword evidence="2" id="KW-0449">Lipoprotein</keyword>
<comment type="caution">
    <text evidence="2">The sequence shown here is derived from an EMBL/GenBank/DDBJ whole genome shotgun (WGS) entry which is preliminary data.</text>
</comment>
<sequence>MVKKTIFPLTFRLFASNCTALDSTGATNSYKGSVVKSKIHDAAFSSDFLYYNSVLSDSSSAAAVAMIDSYLAEIFANIDDSKYYGKTSVDKCVQDIRILGLSVMSASLTVATNNDCSKLQANPAIL</sequence>
<feature type="signal peptide" evidence="1">
    <location>
        <begin position="1"/>
        <end position="20"/>
    </location>
</feature>
<proteinExistence type="predicted"/>
<keyword evidence="1" id="KW-0732">Signal</keyword>
<feature type="chain" id="PRO_5020961708" evidence="1">
    <location>
        <begin position="21"/>
        <end position="126"/>
    </location>
</feature>
<accession>A0A4V3JDI5</accession>
<dbReference type="EMBL" id="RQET01000008">
    <property type="protein sequence ID" value="TGK10079.1"/>
    <property type="molecule type" value="Genomic_DNA"/>
</dbReference>